<name>A0A8X6UBQ5_NEPPI</name>
<organism evidence="1 2">
    <name type="scientific">Nephila pilipes</name>
    <name type="common">Giant wood spider</name>
    <name type="synonym">Nephila maculata</name>
    <dbReference type="NCBI Taxonomy" id="299642"/>
    <lineage>
        <taxon>Eukaryota</taxon>
        <taxon>Metazoa</taxon>
        <taxon>Ecdysozoa</taxon>
        <taxon>Arthropoda</taxon>
        <taxon>Chelicerata</taxon>
        <taxon>Arachnida</taxon>
        <taxon>Araneae</taxon>
        <taxon>Araneomorphae</taxon>
        <taxon>Entelegynae</taxon>
        <taxon>Araneoidea</taxon>
        <taxon>Nephilidae</taxon>
        <taxon>Nephila</taxon>
    </lineage>
</organism>
<gene>
    <name evidence="1" type="ORF">NPIL_687341</name>
</gene>
<protein>
    <submittedName>
        <fullName evidence="1">Uncharacterized protein</fullName>
    </submittedName>
</protein>
<evidence type="ECO:0000313" key="2">
    <source>
        <dbReference type="Proteomes" id="UP000887013"/>
    </source>
</evidence>
<keyword evidence="2" id="KW-1185">Reference proteome</keyword>
<reference evidence="1" key="1">
    <citation type="submission" date="2020-08" db="EMBL/GenBank/DDBJ databases">
        <title>Multicomponent nature underlies the extraordinary mechanical properties of spider dragline silk.</title>
        <authorList>
            <person name="Kono N."/>
            <person name="Nakamura H."/>
            <person name="Mori M."/>
            <person name="Yoshida Y."/>
            <person name="Ohtoshi R."/>
            <person name="Malay A.D."/>
            <person name="Moran D.A.P."/>
            <person name="Tomita M."/>
            <person name="Numata K."/>
            <person name="Arakawa K."/>
        </authorList>
    </citation>
    <scope>NUCLEOTIDE SEQUENCE</scope>
</reference>
<dbReference type="OrthoDB" id="10382135at2759"/>
<sequence length="87" mass="9600">MLKVIEESLSGMPVLTRKSFHHAIFVRSPSLGGFGGLCFCTVALLSWSLPRSCSTGLQPICCTFGLQLLWSLQPSFVLLVEEMNILR</sequence>
<accession>A0A8X6UBQ5</accession>
<dbReference type="AlphaFoldDB" id="A0A8X6UBQ5"/>
<dbReference type="Proteomes" id="UP000887013">
    <property type="component" value="Unassembled WGS sequence"/>
</dbReference>
<dbReference type="EMBL" id="BMAW01076550">
    <property type="protein sequence ID" value="GFU02024.1"/>
    <property type="molecule type" value="Genomic_DNA"/>
</dbReference>
<comment type="caution">
    <text evidence="1">The sequence shown here is derived from an EMBL/GenBank/DDBJ whole genome shotgun (WGS) entry which is preliminary data.</text>
</comment>
<evidence type="ECO:0000313" key="1">
    <source>
        <dbReference type="EMBL" id="GFU02024.1"/>
    </source>
</evidence>
<proteinExistence type="predicted"/>